<evidence type="ECO:0000256" key="3">
    <source>
        <dbReference type="ARBA" id="ARBA00022857"/>
    </source>
</evidence>
<gene>
    <name evidence="5" type="primary">nadK</name>
    <name evidence="6" type="ORF">ENM78_01755</name>
</gene>
<dbReference type="AlphaFoldDB" id="A0A7J3ZJB2"/>
<protein>
    <recommendedName>
        <fullName evidence="5">NAD kinase</fullName>
        <ecNumber evidence="5">2.7.1.23</ecNumber>
    </recommendedName>
    <alternativeName>
        <fullName evidence="5">ATP-dependent NAD kinase</fullName>
    </alternativeName>
</protein>
<keyword evidence="2 5" id="KW-0418">Kinase</keyword>
<dbReference type="PANTHER" id="PTHR20275">
    <property type="entry name" value="NAD KINASE"/>
    <property type="match status" value="1"/>
</dbReference>
<name>A0A7J3ZJB2_9CREN</name>
<dbReference type="GO" id="GO:0005737">
    <property type="term" value="C:cytoplasm"/>
    <property type="evidence" value="ECO:0007669"/>
    <property type="project" value="UniProtKB-SubCell"/>
</dbReference>
<dbReference type="PANTHER" id="PTHR20275:SF0">
    <property type="entry name" value="NAD KINASE"/>
    <property type="match status" value="1"/>
</dbReference>
<evidence type="ECO:0000256" key="2">
    <source>
        <dbReference type="ARBA" id="ARBA00022777"/>
    </source>
</evidence>
<dbReference type="SUPFAM" id="SSF111331">
    <property type="entry name" value="NAD kinase/diacylglycerol kinase-like"/>
    <property type="match status" value="1"/>
</dbReference>
<comment type="similarity">
    <text evidence="5">Belongs to the NAD kinase family.</text>
</comment>
<sequence length="278" mass="30228">MLGECGSIAIVMKKGSGSALEVAARIYEKIKSLGGEAFLALESNTDTSLSIPKASLLEQRACRVIVIGGDGTFLRAVRILKGRAPAMMLVGVGRRCFYYDVSASEALRYIEDFMRGRYVIQHYPYIAVEVNGISDGGFINETVIAGNHMKVVKLEVTIGSQRPYEVHGDGIIVATSAGSTAYSLSAGGPIVDQELDSLIVVPLNPVQLSVRPIVTSLLKRIRVHVSEDTSCRPRLIVDGELYRELEPGSSVTFRFSGTTVRVARFKKVRVHERLLGKA</sequence>
<dbReference type="GO" id="GO:0019674">
    <property type="term" value="P:NAD+ metabolic process"/>
    <property type="evidence" value="ECO:0007669"/>
    <property type="project" value="InterPro"/>
</dbReference>
<dbReference type="InterPro" id="IPR016064">
    <property type="entry name" value="NAD/diacylglycerol_kinase_sf"/>
</dbReference>
<dbReference type="Pfam" id="PF01513">
    <property type="entry name" value="NAD_kinase"/>
    <property type="match status" value="1"/>
</dbReference>
<evidence type="ECO:0000313" key="6">
    <source>
        <dbReference type="EMBL" id="HHQ80177.1"/>
    </source>
</evidence>
<evidence type="ECO:0000256" key="1">
    <source>
        <dbReference type="ARBA" id="ARBA00022679"/>
    </source>
</evidence>
<feature type="binding site" evidence="5">
    <location>
        <position position="177"/>
    </location>
    <ligand>
        <name>NAD(+)</name>
        <dbReference type="ChEBI" id="CHEBI:57540"/>
    </ligand>
</feature>
<keyword evidence="5" id="KW-0963">Cytoplasm</keyword>
<feature type="binding site" evidence="5">
    <location>
        <begin position="180"/>
        <end position="185"/>
    </location>
    <ligand>
        <name>NAD(+)</name>
        <dbReference type="ChEBI" id="CHEBI:57540"/>
    </ligand>
</feature>
<keyword evidence="5" id="KW-0067">ATP-binding</keyword>
<comment type="caution">
    <text evidence="6">The sequence shown here is derived from an EMBL/GenBank/DDBJ whole genome shotgun (WGS) entry which is preliminary data.</text>
</comment>
<evidence type="ECO:0000256" key="5">
    <source>
        <dbReference type="HAMAP-Rule" id="MF_00361"/>
    </source>
</evidence>
<reference evidence="6" key="1">
    <citation type="journal article" date="2020" name="mSystems">
        <title>Genome- and Community-Level Interaction Insights into Carbon Utilization and Element Cycling Functions of Hydrothermarchaeota in Hydrothermal Sediment.</title>
        <authorList>
            <person name="Zhou Z."/>
            <person name="Liu Y."/>
            <person name="Xu W."/>
            <person name="Pan J."/>
            <person name="Luo Z.H."/>
            <person name="Li M."/>
        </authorList>
    </citation>
    <scope>NUCLEOTIDE SEQUENCE [LARGE SCALE GENOMIC DNA]</scope>
    <source>
        <strain evidence="6">SpSt-1116</strain>
    </source>
</reference>
<feature type="binding site" evidence="5">
    <location>
        <position position="169"/>
    </location>
    <ligand>
        <name>NAD(+)</name>
        <dbReference type="ChEBI" id="CHEBI:57540"/>
    </ligand>
</feature>
<comment type="function">
    <text evidence="5">Involved in the regulation of the intracellular balance of NAD and NADP, and is a key enzyme in the biosynthesis of NADP. Catalyzes specifically the phosphorylation on 2'-hydroxyl of the adenosine moiety of NAD to yield NADP.</text>
</comment>
<dbReference type="Gene3D" id="2.60.200.30">
    <property type="entry name" value="Probable inorganic polyphosphate/atp-NAD kinase, domain 2"/>
    <property type="match status" value="1"/>
</dbReference>
<comment type="caution">
    <text evidence="5">Lacks conserved residue(s) required for the propagation of feature annotation.</text>
</comment>
<keyword evidence="5" id="KW-0547">Nucleotide-binding</keyword>
<comment type="cofactor">
    <cofactor evidence="5">
        <name>a divalent metal cation</name>
        <dbReference type="ChEBI" id="CHEBI:60240"/>
    </cofactor>
</comment>
<dbReference type="InterPro" id="IPR017438">
    <property type="entry name" value="ATP-NAD_kinase_N"/>
</dbReference>
<keyword evidence="3 5" id="KW-0521">NADP</keyword>
<keyword evidence="1 5" id="KW-0808">Transferase</keyword>
<organism evidence="6">
    <name type="scientific">Fervidicoccus fontis</name>
    <dbReference type="NCBI Taxonomy" id="683846"/>
    <lineage>
        <taxon>Archaea</taxon>
        <taxon>Thermoproteota</taxon>
        <taxon>Thermoprotei</taxon>
        <taxon>Fervidicoccales</taxon>
        <taxon>Fervidicoccaceae</taxon>
        <taxon>Fervidicoccus</taxon>
    </lineage>
</organism>
<dbReference type="GO" id="GO:0006741">
    <property type="term" value="P:NADP+ biosynthetic process"/>
    <property type="evidence" value="ECO:0007669"/>
    <property type="project" value="UniProtKB-UniRule"/>
</dbReference>
<evidence type="ECO:0000256" key="4">
    <source>
        <dbReference type="ARBA" id="ARBA00023027"/>
    </source>
</evidence>
<dbReference type="GO" id="GO:0005524">
    <property type="term" value="F:ATP binding"/>
    <property type="evidence" value="ECO:0007669"/>
    <property type="project" value="UniProtKB-KW"/>
</dbReference>
<comment type="subcellular location">
    <subcellularLocation>
        <location evidence="5">Cytoplasm</location>
    </subcellularLocation>
</comment>
<feature type="binding site" evidence="5">
    <location>
        <position position="167"/>
    </location>
    <ligand>
        <name>NAD(+)</name>
        <dbReference type="ChEBI" id="CHEBI:57540"/>
    </ligand>
</feature>
<feature type="active site" description="Proton acceptor" evidence="5">
    <location>
        <position position="70"/>
    </location>
</feature>
<dbReference type="EMBL" id="DRZC01000026">
    <property type="protein sequence ID" value="HHQ80177.1"/>
    <property type="molecule type" value="Genomic_DNA"/>
</dbReference>
<dbReference type="Gene3D" id="3.40.50.10330">
    <property type="entry name" value="Probable inorganic polyphosphate/atp-NAD kinase, domain 1"/>
    <property type="match status" value="1"/>
</dbReference>
<feature type="binding site" evidence="5">
    <location>
        <position position="75"/>
    </location>
    <ligand>
        <name>NAD(+)</name>
        <dbReference type="ChEBI" id="CHEBI:57540"/>
    </ligand>
</feature>
<dbReference type="InterPro" id="IPR017437">
    <property type="entry name" value="ATP-NAD_kinase_PpnK-typ_C"/>
</dbReference>
<comment type="catalytic activity">
    <reaction evidence="5">
        <text>NAD(+) + ATP = ADP + NADP(+) + H(+)</text>
        <dbReference type="Rhea" id="RHEA:18629"/>
        <dbReference type="ChEBI" id="CHEBI:15378"/>
        <dbReference type="ChEBI" id="CHEBI:30616"/>
        <dbReference type="ChEBI" id="CHEBI:57540"/>
        <dbReference type="ChEBI" id="CHEBI:58349"/>
        <dbReference type="ChEBI" id="CHEBI:456216"/>
        <dbReference type="EC" id="2.7.1.23"/>
    </reaction>
</comment>
<dbReference type="EC" id="2.7.1.23" evidence="5"/>
<accession>A0A7J3ZJB2</accession>
<dbReference type="GO" id="GO:0003951">
    <property type="term" value="F:NAD+ kinase activity"/>
    <property type="evidence" value="ECO:0007669"/>
    <property type="project" value="UniProtKB-UniRule"/>
</dbReference>
<dbReference type="Pfam" id="PF20143">
    <property type="entry name" value="NAD_kinase_C"/>
    <property type="match status" value="1"/>
</dbReference>
<dbReference type="InterPro" id="IPR002504">
    <property type="entry name" value="NADK"/>
</dbReference>
<keyword evidence="4 5" id="KW-0520">NAD</keyword>
<dbReference type="HAMAP" id="MF_00361">
    <property type="entry name" value="NAD_kinase"/>
    <property type="match status" value="1"/>
</dbReference>
<proteinExistence type="inferred from homology"/>
<feature type="binding site" evidence="5">
    <location>
        <begin position="140"/>
        <end position="141"/>
    </location>
    <ligand>
        <name>NAD(+)</name>
        <dbReference type="ChEBI" id="CHEBI:57540"/>
    </ligand>
</feature>
<feature type="binding site" evidence="5">
    <location>
        <begin position="70"/>
        <end position="71"/>
    </location>
    <ligand>
        <name>NAD(+)</name>
        <dbReference type="ChEBI" id="CHEBI:57540"/>
    </ligand>
</feature>
<dbReference type="GO" id="GO:0046872">
    <property type="term" value="F:metal ion binding"/>
    <property type="evidence" value="ECO:0007669"/>
    <property type="project" value="UniProtKB-UniRule"/>
</dbReference>